<organism evidence="1 2">
    <name type="scientific">Quercus lobata</name>
    <name type="common">Valley oak</name>
    <dbReference type="NCBI Taxonomy" id="97700"/>
    <lineage>
        <taxon>Eukaryota</taxon>
        <taxon>Viridiplantae</taxon>
        <taxon>Streptophyta</taxon>
        <taxon>Embryophyta</taxon>
        <taxon>Tracheophyta</taxon>
        <taxon>Spermatophyta</taxon>
        <taxon>Magnoliopsida</taxon>
        <taxon>eudicotyledons</taxon>
        <taxon>Gunneridae</taxon>
        <taxon>Pentapetalae</taxon>
        <taxon>rosids</taxon>
        <taxon>fabids</taxon>
        <taxon>Fagales</taxon>
        <taxon>Fagaceae</taxon>
        <taxon>Quercus</taxon>
    </lineage>
</organism>
<dbReference type="EMBL" id="LRBV02000003">
    <property type="status" value="NOT_ANNOTATED_CDS"/>
    <property type="molecule type" value="Genomic_DNA"/>
</dbReference>
<evidence type="ECO:0000313" key="2">
    <source>
        <dbReference type="Proteomes" id="UP000594261"/>
    </source>
</evidence>
<protein>
    <submittedName>
        <fullName evidence="1">Uncharacterized protein</fullName>
    </submittedName>
</protein>
<dbReference type="Proteomes" id="UP000594261">
    <property type="component" value="Chromosome 3"/>
</dbReference>
<accession>A0A7N2LAX3</accession>
<sequence length="170" mass="18646">MLSITMVALIKLFFKFHIKFPHQNLRSEISYHLESAFYWDGIGFVLEEQLIGGVCIEVKKLQPDLYDESPGSSDYSTGSTLQLHSAANKLEQAHAEICSLHQDTGTGSESIHIEEQKDVGECESGVISGATPKQGIFMCCDEQPNNDGVVCVSSSTDFGSPLQVTPLFRS</sequence>
<keyword evidence="2" id="KW-1185">Reference proteome</keyword>
<proteinExistence type="predicted"/>
<name>A0A7N2LAX3_QUELO</name>
<dbReference type="EnsemblPlants" id="QL03p065003:mrna">
    <property type="protein sequence ID" value="QL03p065003:mrna"/>
    <property type="gene ID" value="QL03p065003"/>
</dbReference>
<dbReference type="InParanoid" id="A0A7N2LAX3"/>
<dbReference type="Gramene" id="QL03p065003:mrna">
    <property type="protein sequence ID" value="QL03p065003:mrna"/>
    <property type="gene ID" value="QL03p065003"/>
</dbReference>
<reference evidence="1 2" key="1">
    <citation type="journal article" date="2016" name="G3 (Bethesda)">
        <title>First Draft Assembly and Annotation of the Genome of a California Endemic Oak Quercus lobata Nee (Fagaceae).</title>
        <authorList>
            <person name="Sork V.L."/>
            <person name="Fitz-Gibbon S.T."/>
            <person name="Puiu D."/>
            <person name="Crepeau M."/>
            <person name="Gugger P.F."/>
            <person name="Sherman R."/>
            <person name="Stevens K."/>
            <person name="Langley C.H."/>
            <person name="Pellegrini M."/>
            <person name="Salzberg S.L."/>
        </authorList>
    </citation>
    <scope>NUCLEOTIDE SEQUENCE [LARGE SCALE GENOMIC DNA]</scope>
    <source>
        <strain evidence="1 2">cv. SW786</strain>
    </source>
</reference>
<reference evidence="1" key="2">
    <citation type="submission" date="2021-01" db="UniProtKB">
        <authorList>
            <consortium name="EnsemblPlants"/>
        </authorList>
    </citation>
    <scope>IDENTIFICATION</scope>
</reference>
<evidence type="ECO:0000313" key="1">
    <source>
        <dbReference type="EnsemblPlants" id="QL03p065003:mrna"/>
    </source>
</evidence>
<dbReference type="AlphaFoldDB" id="A0A7N2LAX3"/>